<name>A0ABY5AW29_9CYAN</name>
<accession>A0ABY5AW29</accession>
<keyword evidence="3" id="KW-1185">Reference proteome</keyword>
<sequence length="114" mass="13607">MEELPIIQKTYDLILWYIPLLNKLPRSHKFILGDKIAVNLYNLLENLVRARFSRDKTLILKQLNSELDILRYQTRLLLDFDLICTRRYEFASQKLNDIGSDLGGWLKQQQRIKD</sequence>
<gene>
    <name evidence="2" type="primary">avd</name>
    <name evidence="2" type="ORF">NEA10_06205</name>
</gene>
<dbReference type="InterPro" id="IPR036583">
    <property type="entry name" value="23S_rRNA_IVS_sf"/>
</dbReference>
<evidence type="ECO:0000313" key="3">
    <source>
        <dbReference type="Proteomes" id="UP001056708"/>
    </source>
</evidence>
<evidence type="ECO:0000313" key="2">
    <source>
        <dbReference type="EMBL" id="USR92313.1"/>
    </source>
</evidence>
<evidence type="ECO:0000259" key="1">
    <source>
        <dbReference type="Pfam" id="PF22296"/>
    </source>
</evidence>
<protein>
    <submittedName>
        <fullName evidence="2">Diversity-generating retroelement protein Avd</fullName>
    </submittedName>
</protein>
<dbReference type="NCBIfam" id="NF033474">
    <property type="entry name" value="DivGenRetAVD"/>
    <property type="match status" value="1"/>
</dbReference>
<dbReference type="SUPFAM" id="SSF158446">
    <property type="entry name" value="IVS-encoded protein-like"/>
    <property type="match status" value="1"/>
</dbReference>
<dbReference type="Pfam" id="PF22296">
    <property type="entry name" value="bAvd"/>
    <property type="match status" value="1"/>
</dbReference>
<proteinExistence type="predicted"/>
<feature type="domain" description="bAvd-like" evidence="1">
    <location>
        <begin position="6"/>
        <end position="108"/>
    </location>
</feature>
<dbReference type="Gene3D" id="1.20.1440.60">
    <property type="entry name" value="23S rRNA-intervening sequence"/>
    <property type="match status" value="1"/>
</dbReference>
<dbReference type="Proteomes" id="UP001056708">
    <property type="component" value="Chromosome"/>
</dbReference>
<dbReference type="InterPro" id="IPR055360">
    <property type="entry name" value="bAvd"/>
</dbReference>
<dbReference type="RefSeq" id="WP_252664426.1">
    <property type="nucleotide sequence ID" value="NZ_CP098611.1"/>
</dbReference>
<dbReference type="EMBL" id="CP098611">
    <property type="protein sequence ID" value="USR92313.1"/>
    <property type="molecule type" value="Genomic_DNA"/>
</dbReference>
<organism evidence="2 3">
    <name type="scientific">Phormidium yuhuli AB48</name>
    <dbReference type="NCBI Taxonomy" id="2940671"/>
    <lineage>
        <taxon>Bacteria</taxon>
        <taxon>Bacillati</taxon>
        <taxon>Cyanobacteriota</taxon>
        <taxon>Cyanophyceae</taxon>
        <taxon>Oscillatoriophycideae</taxon>
        <taxon>Oscillatoriales</taxon>
        <taxon>Oscillatoriaceae</taxon>
        <taxon>Phormidium</taxon>
        <taxon>Phormidium yuhuli</taxon>
    </lineage>
</organism>
<reference evidence="2" key="1">
    <citation type="submission" date="2022-06" db="EMBL/GenBank/DDBJ databases">
        <title>Genome sequence of Phormidium yuhuli AB48 isolated from an industrial photobioreactor environment.</title>
        <authorList>
            <person name="Qiu Y."/>
            <person name="Noonan A.J.C."/>
            <person name="Dofher K."/>
            <person name="Koch M."/>
            <person name="Kieft B."/>
            <person name="Lin X."/>
            <person name="Ziels R.M."/>
            <person name="Hallam S.J."/>
        </authorList>
    </citation>
    <scope>NUCLEOTIDE SEQUENCE</scope>
    <source>
        <strain evidence="2">AB48</strain>
    </source>
</reference>
<dbReference type="CDD" id="cd16376">
    <property type="entry name" value="Avd_like"/>
    <property type="match status" value="1"/>
</dbReference>